<evidence type="ECO:0000259" key="8">
    <source>
        <dbReference type="Pfam" id="PF18962"/>
    </source>
</evidence>
<dbReference type="InterPro" id="IPR012341">
    <property type="entry name" value="6hp_glycosidase-like_sf"/>
</dbReference>
<evidence type="ECO:0000256" key="4">
    <source>
        <dbReference type="ARBA" id="ARBA00023295"/>
    </source>
</evidence>
<dbReference type="Pfam" id="PF18962">
    <property type="entry name" value="Por_Secre_tail"/>
    <property type="match status" value="1"/>
</dbReference>
<dbReference type="NCBIfam" id="TIGR04183">
    <property type="entry name" value="Por_Secre_tail"/>
    <property type="match status" value="1"/>
</dbReference>
<feature type="domain" description="Glycoside hydrolase family 9" evidence="6">
    <location>
        <begin position="378"/>
        <end position="844"/>
    </location>
</feature>
<evidence type="ECO:0000259" key="7">
    <source>
        <dbReference type="Pfam" id="PF02927"/>
    </source>
</evidence>
<keyword evidence="3" id="KW-0119">Carbohydrate metabolism</keyword>
<sequence length="1034" mass="113621">MLLIHLPAMGQDIVLWNGEASGTICSTAYGLVISAIEAHSGSSCFLAKPDGNHASRLGLNCSGKWRSDLSNFNELRFFVKAATAGASLRVRFTTYFAAGKWVDVSSYAAAADGSGYREVIIPADSMRTPAYDLSSVEYLEFGTVPGTQGNFYVDDISVADTRPPTMQLSLVSDQVVCLTLSEAPDTAALYNVEHYLLANEQHGPIHPARIGRHYFVKSIRPGSGAAEVAYALYLIFNDKLKSGSAYQLTVPVVKDLAGNSTGIDTSFTFTDEHISGNVKVNQLGYQPAGPKLGKLGNFLGDAWSMPVDTVHPPAFEVRNAQGAVAFKGSCKYLKADTAFSGERVFELDFTALTTSGNYYLYVPGYGRSPNFAIATTAYDEAAYHTARALYYQRTGNLDAAFAGAWLRKGLPASKAVIHISHNNSPLYTPSDYPPGTMLPMSKGWFDAGDYGRYVPTAASALFILFTAWELYPTKFTDNQLNIPGQNNNVPDWLDEIRYETDWLIQMQAPDGGVYFRVTPASWSQGLPEQEQNTLFISEKTTQSTALFSAAMAMAARNFQAVWPGYADSCLSAAERAWGFLQMHQQASLPVNVPGISAGPYPDPEDRDNRAWAAAELYKTTGNPVYEADFRKWYGQIPHQFHATMSWQQHTFKAAWAYASAGHPIQNEIVDEFRSALTNELLANYNSRTWQVHPYRGAYHPYKGFVGYGTFGMAQSYAFDYILLSFLFKNPALLDHARVQLDIPLGNNPLGQSYITGLGVHPPEHPLHWSTATGVFPEPVPGVPVFGPAASLLMNRPSSLAIQDSANRYPAGYLKDDPYPVLRRYTDAREAVEMSEFTIQEIAVTAAVFAFFSSTVSTPLPVKFASFTATARECRVILEWRTVMEDNAAYYLIERSTDGVHFAKIGSVPAANEAEGMHAYTFTDSLPEPGNYYRIHETDTGSSETFSKVVAATPPCRALPVRIARTARRQFLISAENSSRGTLHITLFDLRGRIMVEHQKSANQAVLDGAALPPGIYILHVESDGEYHSSKLLME</sequence>
<dbReference type="Pfam" id="PF02927">
    <property type="entry name" value="CelD_N"/>
    <property type="match status" value="1"/>
</dbReference>
<feature type="domain" description="Secretion system C-terminal sorting" evidence="8">
    <location>
        <begin position="969"/>
        <end position="1031"/>
    </location>
</feature>
<evidence type="ECO:0000256" key="2">
    <source>
        <dbReference type="ARBA" id="ARBA00022801"/>
    </source>
</evidence>
<evidence type="ECO:0000256" key="5">
    <source>
        <dbReference type="ARBA" id="ARBA00023326"/>
    </source>
</evidence>
<dbReference type="InterPro" id="IPR026444">
    <property type="entry name" value="Secre_tail"/>
</dbReference>
<reference evidence="9 10" key="1">
    <citation type="submission" date="2020-06" db="EMBL/GenBank/DDBJ databases">
        <title>Dyadobacter sandarakinus sp. nov., isolated from the soil of the Arctic Yellow River Station.</title>
        <authorList>
            <person name="Zhang Y."/>
            <person name="Peng F."/>
        </authorList>
    </citation>
    <scope>NUCLEOTIDE SEQUENCE [LARGE SCALE GENOMIC DNA]</scope>
    <source>
        <strain evidence="9 10">Q3-56</strain>
    </source>
</reference>
<dbReference type="SUPFAM" id="SSF49785">
    <property type="entry name" value="Galactose-binding domain-like"/>
    <property type="match status" value="1"/>
</dbReference>
<keyword evidence="5" id="KW-0624">Polysaccharide degradation</keyword>
<evidence type="ECO:0000256" key="3">
    <source>
        <dbReference type="ARBA" id="ARBA00023277"/>
    </source>
</evidence>
<evidence type="ECO:0000256" key="1">
    <source>
        <dbReference type="ARBA" id="ARBA00007072"/>
    </source>
</evidence>
<dbReference type="GO" id="GO:0016787">
    <property type="term" value="F:hydrolase activity"/>
    <property type="evidence" value="ECO:0007669"/>
    <property type="project" value="UniProtKB-KW"/>
</dbReference>
<gene>
    <name evidence="9" type="ORF">HWI92_10010</name>
</gene>
<accession>A0ABX7I5R1</accession>
<dbReference type="InterPro" id="IPR008979">
    <property type="entry name" value="Galactose-bd-like_sf"/>
</dbReference>
<dbReference type="Gene3D" id="2.60.120.430">
    <property type="entry name" value="Galactose-binding lectin"/>
    <property type="match status" value="1"/>
</dbReference>
<name>A0ABX7I5R1_9BACT</name>
<dbReference type="EMBL" id="CP056775">
    <property type="protein sequence ID" value="QRR01215.1"/>
    <property type="molecule type" value="Genomic_DNA"/>
</dbReference>
<protein>
    <submittedName>
        <fullName evidence="9">Glycoside hydrolase family 9 protein</fullName>
    </submittedName>
</protein>
<dbReference type="Proteomes" id="UP000612680">
    <property type="component" value="Chromosome"/>
</dbReference>
<dbReference type="InterPro" id="IPR013783">
    <property type="entry name" value="Ig-like_fold"/>
</dbReference>
<proteinExistence type="inferred from homology"/>
<dbReference type="InterPro" id="IPR001701">
    <property type="entry name" value="Glyco_hydro_9"/>
</dbReference>
<dbReference type="PANTHER" id="PTHR22298">
    <property type="entry name" value="ENDO-1,4-BETA-GLUCANASE"/>
    <property type="match status" value="1"/>
</dbReference>
<keyword evidence="2 9" id="KW-0378">Hydrolase</keyword>
<comment type="similarity">
    <text evidence="1">Belongs to the glycosyl hydrolase 9 (cellulase E) family.</text>
</comment>
<dbReference type="InterPro" id="IPR004197">
    <property type="entry name" value="Cellulase_Ig-like"/>
</dbReference>
<dbReference type="CDD" id="cd02850">
    <property type="entry name" value="E_set_Cellulase_N"/>
    <property type="match status" value="1"/>
</dbReference>
<evidence type="ECO:0000313" key="10">
    <source>
        <dbReference type="Proteomes" id="UP000612680"/>
    </source>
</evidence>
<evidence type="ECO:0000313" key="9">
    <source>
        <dbReference type="EMBL" id="QRR01215.1"/>
    </source>
</evidence>
<feature type="domain" description="Cellulase Ig-like" evidence="7">
    <location>
        <begin position="276"/>
        <end position="366"/>
    </location>
</feature>
<dbReference type="InterPro" id="IPR014756">
    <property type="entry name" value="Ig_E-set"/>
</dbReference>
<dbReference type="Gene3D" id="2.60.40.10">
    <property type="entry name" value="Immunoglobulins"/>
    <property type="match status" value="2"/>
</dbReference>
<organism evidence="9 10">
    <name type="scientific">Dyadobacter sandarakinus</name>
    <dbReference type="NCBI Taxonomy" id="2747268"/>
    <lineage>
        <taxon>Bacteria</taxon>
        <taxon>Pseudomonadati</taxon>
        <taxon>Bacteroidota</taxon>
        <taxon>Cytophagia</taxon>
        <taxon>Cytophagales</taxon>
        <taxon>Spirosomataceae</taxon>
        <taxon>Dyadobacter</taxon>
    </lineage>
</organism>
<evidence type="ECO:0000259" key="6">
    <source>
        <dbReference type="Pfam" id="PF00759"/>
    </source>
</evidence>
<dbReference type="SUPFAM" id="SSF81296">
    <property type="entry name" value="E set domains"/>
    <property type="match status" value="1"/>
</dbReference>
<keyword evidence="10" id="KW-1185">Reference proteome</keyword>
<keyword evidence="4" id="KW-0326">Glycosidase</keyword>
<dbReference type="InterPro" id="IPR008928">
    <property type="entry name" value="6-hairpin_glycosidase_sf"/>
</dbReference>
<dbReference type="Gene3D" id="1.50.10.10">
    <property type="match status" value="1"/>
</dbReference>
<dbReference type="SUPFAM" id="SSF48208">
    <property type="entry name" value="Six-hairpin glycosidases"/>
    <property type="match status" value="1"/>
</dbReference>
<dbReference type="Pfam" id="PF00759">
    <property type="entry name" value="Glyco_hydro_9"/>
    <property type="match status" value="1"/>
</dbReference>